<dbReference type="OrthoDB" id="9791488at2"/>
<comment type="caution">
    <text evidence="2">The sequence shown here is derived from an EMBL/GenBank/DDBJ whole genome shotgun (WGS) entry which is preliminary data.</text>
</comment>
<dbReference type="SUPFAM" id="SSF46955">
    <property type="entry name" value="Putative DNA-binding domain"/>
    <property type="match status" value="1"/>
</dbReference>
<keyword evidence="3" id="KW-1185">Reference proteome</keyword>
<feature type="domain" description="HTH merR-type" evidence="1">
    <location>
        <begin position="1"/>
        <end position="33"/>
    </location>
</feature>
<accession>A0A4R7F439</accession>
<dbReference type="EMBL" id="SOAG01000009">
    <property type="protein sequence ID" value="TDS60172.1"/>
    <property type="molecule type" value="Genomic_DNA"/>
</dbReference>
<evidence type="ECO:0000259" key="1">
    <source>
        <dbReference type="PROSITE" id="PS50937"/>
    </source>
</evidence>
<reference evidence="2 3" key="1">
    <citation type="submission" date="2019-03" db="EMBL/GenBank/DDBJ databases">
        <title>Genomic Encyclopedia of Archaeal and Bacterial Type Strains, Phase II (KMG-II): from individual species to whole genera.</title>
        <authorList>
            <person name="Goeker M."/>
        </authorList>
    </citation>
    <scope>NUCLEOTIDE SEQUENCE [LARGE SCALE GENOMIC DNA]</scope>
    <source>
        <strain evidence="2 3">DSM 28213</strain>
    </source>
</reference>
<dbReference type="GO" id="GO:0006355">
    <property type="term" value="P:regulation of DNA-templated transcription"/>
    <property type="evidence" value="ECO:0007669"/>
    <property type="project" value="InterPro"/>
</dbReference>
<dbReference type="AlphaFoldDB" id="A0A4R7F439"/>
<dbReference type="GO" id="GO:0003677">
    <property type="term" value="F:DNA binding"/>
    <property type="evidence" value="ECO:0007669"/>
    <property type="project" value="InterPro"/>
</dbReference>
<dbReference type="InterPro" id="IPR000551">
    <property type="entry name" value="MerR-type_HTH_dom"/>
</dbReference>
<evidence type="ECO:0000313" key="2">
    <source>
        <dbReference type="EMBL" id="TDS60172.1"/>
    </source>
</evidence>
<sequence length="33" mass="3769">MLIGELSKASALSRDTIRFYEKKGLITEGKKER</sequence>
<organism evidence="2 3">
    <name type="scientific">Myroides indicus</name>
    <dbReference type="NCBI Taxonomy" id="1323422"/>
    <lineage>
        <taxon>Bacteria</taxon>
        <taxon>Pseudomonadati</taxon>
        <taxon>Bacteroidota</taxon>
        <taxon>Flavobacteriia</taxon>
        <taxon>Flavobacteriales</taxon>
        <taxon>Flavobacteriaceae</taxon>
        <taxon>Myroides</taxon>
    </lineage>
</organism>
<dbReference type="Gene3D" id="1.10.1660.10">
    <property type="match status" value="1"/>
</dbReference>
<name>A0A4R7F439_9FLAO</name>
<dbReference type="Proteomes" id="UP000295215">
    <property type="component" value="Unassembled WGS sequence"/>
</dbReference>
<evidence type="ECO:0000313" key="3">
    <source>
        <dbReference type="Proteomes" id="UP000295215"/>
    </source>
</evidence>
<protein>
    <submittedName>
        <fullName evidence="2">MerR-like DNA binding protein</fullName>
    </submittedName>
</protein>
<dbReference type="PROSITE" id="PS50937">
    <property type="entry name" value="HTH_MERR_2"/>
    <property type="match status" value="1"/>
</dbReference>
<dbReference type="Pfam" id="PF00376">
    <property type="entry name" value="MerR"/>
    <property type="match status" value="1"/>
</dbReference>
<dbReference type="InterPro" id="IPR009061">
    <property type="entry name" value="DNA-bd_dom_put_sf"/>
</dbReference>
<proteinExistence type="predicted"/>
<gene>
    <name evidence="2" type="ORF">C8P70_10928</name>
</gene>